<gene>
    <name evidence="1" type="ORF">O181_024836</name>
</gene>
<dbReference type="EMBL" id="AVOT02008014">
    <property type="protein sequence ID" value="MBW0485121.1"/>
    <property type="molecule type" value="Genomic_DNA"/>
</dbReference>
<name>A0A9Q3CM74_9BASI</name>
<comment type="caution">
    <text evidence="1">The sequence shown here is derived from an EMBL/GenBank/DDBJ whole genome shotgun (WGS) entry which is preliminary data.</text>
</comment>
<organism evidence="1 2">
    <name type="scientific">Austropuccinia psidii MF-1</name>
    <dbReference type="NCBI Taxonomy" id="1389203"/>
    <lineage>
        <taxon>Eukaryota</taxon>
        <taxon>Fungi</taxon>
        <taxon>Dikarya</taxon>
        <taxon>Basidiomycota</taxon>
        <taxon>Pucciniomycotina</taxon>
        <taxon>Pucciniomycetes</taxon>
        <taxon>Pucciniales</taxon>
        <taxon>Sphaerophragmiaceae</taxon>
        <taxon>Austropuccinia</taxon>
    </lineage>
</organism>
<evidence type="ECO:0000313" key="2">
    <source>
        <dbReference type="Proteomes" id="UP000765509"/>
    </source>
</evidence>
<sequence>MRIQQLHPTAYPLASLGLNLYCSIKHQDYSALSGQSRFSSSFSFSFRTYRRDFADDTVADVPTGRKRYSSELKHQCYCMTFFGGPENEFRTLHGRHRCMATPASNTETDCVLGEGLIVCRLFCAAVEARLSLIESVQLSDNMEDLISTYEILQQFAPFCEARERLLLAFSSHEHTLKAARHTAEENGARHVGAIRGCLSSPENSKVTTSQADIQPTALTRRSLRKQ</sequence>
<dbReference type="Proteomes" id="UP000765509">
    <property type="component" value="Unassembled WGS sequence"/>
</dbReference>
<proteinExistence type="predicted"/>
<keyword evidence="2" id="KW-1185">Reference proteome</keyword>
<evidence type="ECO:0000313" key="1">
    <source>
        <dbReference type="EMBL" id="MBW0485121.1"/>
    </source>
</evidence>
<accession>A0A9Q3CM74</accession>
<reference evidence="1" key="1">
    <citation type="submission" date="2021-03" db="EMBL/GenBank/DDBJ databases">
        <title>Draft genome sequence of rust myrtle Austropuccinia psidii MF-1, a brazilian biotype.</title>
        <authorList>
            <person name="Quecine M.C."/>
            <person name="Pachon D.M.R."/>
            <person name="Bonatelli M.L."/>
            <person name="Correr F.H."/>
            <person name="Franceschini L.M."/>
            <person name="Leite T.F."/>
            <person name="Margarido G.R.A."/>
            <person name="Almeida C.A."/>
            <person name="Ferrarezi J.A."/>
            <person name="Labate C.A."/>
        </authorList>
    </citation>
    <scope>NUCLEOTIDE SEQUENCE</scope>
    <source>
        <strain evidence="1">MF-1</strain>
    </source>
</reference>
<protein>
    <submittedName>
        <fullName evidence="1">Uncharacterized protein</fullName>
    </submittedName>
</protein>
<dbReference type="AlphaFoldDB" id="A0A9Q3CM74"/>